<dbReference type="Gene3D" id="1.25.40.20">
    <property type="entry name" value="Ankyrin repeat-containing domain"/>
    <property type="match status" value="6"/>
</dbReference>
<keyword evidence="6" id="KW-1185">Reference proteome</keyword>
<dbReference type="RefSeq" id="XP_049127546.1">
    <property type="nucleotide sequence ID" value="XM_049271589.1"/>
</dbReference>
<dbReference type="PRINTS" id="PR01415">
    <property type="entry name" value="ANKYRIN"/>
</dbReference>
<evidence type="ECO:0000256" key="2">
    <source>
        <dbReference type="ARBA" id="ARBA00023043"/>
    </source>
</evidence>
<feature type="repeat" description="ANK" evidence="3">
    <location>
        <begin position="1688"/>
        <end position="1720"/>
    </location>
</feature>
<organism evidence="5 6">
    <name type="scientific">Colletotrichum spaethianum</name>
    <dbReference type="NCBI Taxonomy" id="700344"/>
    <lineage>
        <taxon>Eukaryota</taxon>
        <taxon>Fungi</taxon>
        <taxon>Dikarya</taxon>
        <taxon>Ascomycota</taxon>
        <taxon>Pezizomycotina</taxon>
        <taxon>Sordariomycetes</taxon>
        <taxon>Hypocreomycetidae</taxon>
        <taxon>Glomerellales</taxon>
        <taxon>Glomerellaceae</taxon>
        <taxon>Colletotrichum</taxon>
        <taxon>Colletotrichum spaethianum species complex</taxon>
    </lineage>
</organism>
<feature type="region of interest" description="Disordered" evidence="4">
    <location>
        <begin position="505"/>
        <end position="527"/>
    </location>
</feature>
<keyword evidence="2 3" id="KW-0040">ANK repeat</keyword>
<feature type="repeat" description="ANK" evidence="3">
    <location>
        <begin position="529"/>
        <end position="561"/>
    </location>
</feature>
<evidence type="ECO:0000313" key="5">
    <source>
        <dbReference type="EMBL" id="GKT45196.1"/>
    </source>
</evidence>
<feature type="compositionally biased region" description="Polar residues" evidence="4">
    <location>
        <begin position="513"/>
        <end position="523"/>
    </location>
</feature>
<proteinExistence type="predicted"/>
<feature type="region of interest" description="Disordered" evidence="4">
    <location>
        <begin position="83"/>
        <end position="103"/>
    </location>
</feature>
<dbReference type="GeneID" id="73326179"/>
<feature type="repeat" description="ANK" evidence="3">
    <location>
        <begin position="1442"/>
        <end position="1480"/>
    </location>
</feature>
<feature type="repeat" description="ANK" evidence="3">
    <location>
        <begin position="1482"/>
        <end position="1514"/>
    </location>
</feature>
<protein>
    <submittedName>
        <fullName evidence="5">Ankyrin-3</fullName>
    </submittedName>
</protein>
<keyword evidence="1" id="KW-0677">Repeat</keyword>
<dbReference type="PROSITE" id="PS50297">
    <property type="entry name" value="ANK_REP_REGION"/>
    <property type="match status" value="5"/>
</dbReference>
<name>A0AA37LBA0_9PEZI</name>
<dbReference type="InterPro" id="IPR036770">
    <property type="entry name" value="Ankyrin_rpt-contain_sf"/>
</dbReference>
<sequence length="1820" mass="200418">MAAGQRLRRSLAEVQVKTESTYRSIRQPGNHHEIRLALRLISGNLHSLSLLSEDFAGTDDDATSACPNYTLFEALSDTLDDLNSVRSGASGSSEPGSEPIPRPELTSEFLQIQAQLTSAVRASSWEALLVILARTKPQTHRLGPANGLTLETPETTPDECLSLLLSTKFGYKLDDCYSHLINVAKRDVTHPEYAACAKLLPDVARSHHHSIEKKLRLLFYPRKSANFLQWLLEYARQEWPGHFNPKAGALSMSPLLRLMSTVSDASVSTLHIAAALHLPQLCKDLILLEKQDVNQQGSLGTPLYCALLGPTSLFARSDDPAQLLADRCPSSCEEPTINVLLDAGASCTVTSAGPKHDEEFSLATLAFLTCQSINAPEAMMRILRSSVSLDKRFVQLFHGKDSLLQYWPSPLPPPTRSFLAPVLPEILDRAVPQYDSYNDTSLLATGIYNVLDCFDLAGCSSGRGSWPLGVSDMIYADLVREAIQDSEIAVIRRLILDPRWDPNASMEHPSRRTLISSSDSDATSPKPRRTYTILHYAVEADEADLVSLILDSGEDVDVHVRNQHEQTPLMLSESPEVLELLLNHGARTTDTDEDGRNIWHFAAANSDIDLIDVLHKHDEHKDQNLKGLMKNGQAPIAQAVIYPLKLMKRQRNSNLKDPVGALHMLGVCAPNIAYLQSPTPLLFLAVEWGSDELVRKLIDFGSNPFEVDNEGRNVLHYLNAGAREPLVKTLLDLQAVPILTNEGLSPAETIFSAFNDPEFCDRDSDQPFNHLANSRPLDVAAYTHLLTDNVLNSRNNEGAGLWERFAIRVLGTWASKWPSESNAWVSLQNAVQCLIKKKALVKYEEETDECGLIPVLSGWMKKNMNYERHPRYLEEILSSILQASTKAESFKESSAAVQCLKLAVQQEHAEFVAKLLDLGVSVHARCENVSALEAACMPHSTCQPSIFDKLVEHADSSKLNEVNNFGIGLLYRLLDHRVSHHKHKLSAVVRKGCDPNTKTPNGVPMVVAYIEERQTEASLILLEAGADPAASSKSGLDAALAAASRGDLLVLNRIKSISNSFDWSKSCFHDFCRVDMAGDPGITTKEGCNALHLAASNGHAEVLRFYLQVLDLDVESQTADGWRPIHFAAAYHAGDGSCVRVLLEHGADPTATLPSRKHWNPLTLALVAGCGTVRPLLELGPEVVNRMNLPTAFVAALQSGNKELIELFRPFVNEMVITPDGRKANTSVVGAVLELCIEEGNAELATRALKMVEPETVNSIRMSCGKCSPIVLAAARGQFTLGELFLDYGMTNWNLVDRCLRHFTISPDLLYPCSALHIALMRPSHLPSPDMEGFIVSLLGAIDWTRHELSPLHCAAVSGVPDRIRLIADWIRRSPEHHSRLLHGIQLWPLSTANENAGACDFSSSFPENSISAASETTVNAILRHYVNQYVASPDLRPMFHLGRTPLLMSMEETSSGTAVNVEMVEVLLELGADVNKTDLEVLDTPLHEAARANFLDGARLLLSRGANPNLRNSRSFTPLTLAVEQGHLEMAGLLVEHGADIHVCDADGMSLLNTCGEESKYPEMFIWLLNLGLDPYKLDKAGYTPIHDIILNDAFPNLAFNYGFDFSRIRDIRKGFLSLVIEFNNRKANSILLRLFKRLPWENAVELANSTPKAFVSPLCNAVIREELDCIPTLIQHGADIDAEGSAEGSALMVACAKRNLEAVKALLRYGASISYQTTIDGAPVFRSALEYAKPFPCIVRWLLLDRYTRLRSIASSSQSTGEMKIKPWSGGQVVGYKLTGIGINTGRRFGETGLEYLRRQDLIRQGLRGQTVQVVALG</sequence>
<evidence type="ECO:0000313" key="6">
    <source>
        <dbReference type="Proteomes" id="UP001055115"/>
    </source>
</evidence>
<evidence type="ECO:0000256" key="4">
    <source>
        <dbReference type="SAM" id="MobiDB-lite"/>
    </source>
</evidence>
<gene>
    <name evidence="5" type="ORF">ColSpa_05377</name>
</gene>
<evidence type="ECO:0000256" key="3">
    <source>
        <dbReference type="PROSITE-ProRule" id="PRU00023"/>
    </source>
</evidence>
<feature type="repeat" description="ANK" evidence="3">
    <location>
        <begin position="1120"/>
        <end position="1154"/>
    </location>
</feature>
<dbReference type="EMBL" id="BQXU01000012">
    <property type="protein sequence ID" value="GKT45196.1"/>
    <property type="molecule type" value="Genomic_DNA"/>
</dbReference>
<reference evidence="5 6" key="1">
    <citation type="submission" date="2022-03" db="EMBL/GenBank/DDBJ databases">
        <title>Genome data of Colletotrichum spp.</title>
        <authorList>
            <person name="Utami Y.D."/>
            <person name="Hiruma K."/>
        </authorList>
    </citation>
    <scope>NUCLEOTIDE SEQUENCE [LARGE SCALE GENOMIC DNA]</scope>
    <source>
        <strain evidence="5 6">MAFF 239500</strain>
    </source>
</reference>
<dbReference type="SMART" id="SM00248">
    <property type="entry name" value="ANK"/>
    <property type="match status" value="18"/>
</dbReference>
<dbReference type="SUPFAM" id="SSF48403">
    <property type="entry name" value="Ankyrin repeat"/>
    <property type="match status" value="3"/>
</dbReference>
<dbReference type="Pfam" id="PF12796">
    <property type="entry name" value="Ank_2"/>
    <property type="match status" value="3"/>
</dbReference>
<dbReference type="Proteomes" id="UP001055115">
    <property type="component" value="Unassembled WGS sequence"/>
</dbReference>
<dbReference type="InterPro" id="IPR051165">
    <property type="entry name" value="Multifunctional_ANK_Repeat"/>
</dbReference>
<dbReference type="PANTHER" id="PTHR24123">
    <property type="entry name" value="ANKYRIN REPEAT-CONTAINING"/>
    <property type="match status" value="1"/>
</dbReference>
<dbReference type="InterPro" id="IPR002110">
    <property type="entry name" value="Ankyrin_rpt"/>
</dbReference>
<feature type="compositionally biased region" description="Low complexity" evidence="4">
    <location>
        <begin position="87"/>
        <end position="99"/>
    </location>
</feature>
<evidence type="ECO:0000256" key="1">
    <source>
        <dbReference type="ARBA" id="ARBA00022737"/>
    </source>
</evidence>
<accession>A0AA37LBA0</accession>
<feature type="repeat" description="ANK" evidence="3">
    <location>
        <begin position="1515"/>
        <end position="1547"/>
    </location>
</feature>
<dbReference type="PROSITE" id="PS50088">
    <property type="entry name" value="ANK_REPEAT"/>
    <property type="match status" value="7"/>
</dbReference>
<feature type="repeat" description="ANK" evidence="3">
    <location>
        <begin position="1086"/>
        <end position="1108"/>
    </location>
</feature>
<comment type="caution">
    <text evidence="5">The sequence shown here is derived from an EMBL/GenBank/DDBJ whole genome shotgun (WGS) entry which is preliminary data.</text>
</comment>
<dbReference type="PANTHER" id="PTHR24123:SF33">
    <property type="entry name" value="PROTEIN HOS4"/>
    <property type="match status" value="1"/>
</dbReference>